<dbReference type="InterPro" id="IPR036388">
    <property type="entry name" value="WH-like_DNA-bd_sf"/>
</dbReference>
<dbReference type="PANTHER" id="PTHR10855">
    <property type="entry name" value="26S PROTEASOME NON-ATPASE REGULATORY SUBUNIT 12/COP9 SIGNALOSOME COMPLEX SUBUNIT 4"/>
    <property type="match status" value="1"/>
</dbReference>
<dbReference type="AlphaFoldDB" id="A0A2A4IXY3"/>
<reference evidence="9" key="1">
    <citation type="submission" date="2017-09" db="EMBL/GenBank/DDBJ databases">
        <title>Contemporary evolution of a Lepidopteran species, Heliothis virescens, in response to modern agricultural practices.</title>
        <authorList>
            <person name="Fritz M.L."/>
            <person name="Deyonke A.M."/>
            <person name="Papanicolaou A."/>
            <person name="Micinski S."/>
            <person name="Westbrook J."/>
            <person name="Gould F."/>
        </authorList>
    </citation>
    <scope>NUCLEOTIDE SEQUENCE [LARGE SCALE GENOMIC DNA]</scope>
    <source>
        <strain evidence="9">HvINT-</strain>
        <tissue evidence="9">Whole body</tissue>
    </source>
</reference>
<keyword evidence="7" id="KW-0539">Nucleus</keyword>
<comment type="caution">
    <text evidence="9">The sequence shown here is derived from an EMBL/GenBank/DDBJ whole genome shotgun (WGS) entry which is preliminary data.</text>
</comment>
<dbReference type="Pfam" id="PF01399">
    <property type="entry name" value="PCI"/>
    <property type="match status" value="1"/>
</dbReference>
<keyword evidence="5" id="KW-0963">Cytoplasm</keyword>
<dbReference type="GO" id="GO:0008180">
    <property type="term" value="C:COP9 signalosome"/>
    <property type="evidence" value="ECO:0007669"/>
    <property type="project" value="UniProtKB-KW"/>
</dbReference>
<dbReference type="EMBL" id="NWSH01005367">
    <property type="protein sequence ID" value="PCG64268.1"/>
    <property type="molecule type" value="Genomic_DNA"/>
</dbReference>
<dbReference type="InterPro" id="IPR000717">
    <property type="entry name" value="PCI_dom"/>
</dbReference>
<dbReference type="SUPFAM" id="SSF46785">
    <property type="entry name" value="Winged helix' DNA-binding domain"/>
    <property type="match status" value="1"/>
</dbReference>
<dbReference type="PANTHER" id="PTHR10855:SF2">
    <property type="entry name" value="COP9 SIGNALOSOME COMPLEX SUBUNIT 4"/>
    <property type="match status" value="1"/>
</dbReference>
<dbReference type="SMART" id="SM00088">
    <property type="entry name" value="PINT"/>
    <property type="match status" value="1"/>
</dbReference>
<keyword evidence="6" id="KW-0736">Signalosome</keyword>
<dbReference type="Gene3D" id="1.10.10.10">
    <property type="entry name" value="Winged helix-like DNA-binding domain superfamily/Winged helix DNA-binding domain"/>
    <property type="match status" value="1"/>
</dbReference>
<dbReference type="InterPro" id="IPR036390">
    <property type="entry name" value="WH_DNA-bd_sf"/>
</dbReference>
<evidence type="ECO:0000256" key="3">
    <source>
        <dbReference type="ARBA" id="ARBA00010417"/>
    </source>
</evidence>
<evidence type="ECO:0000256" key="6">
    <source>
        <dbReference type="ARBA" id="ARBA00022790"/>
    </source>
</evidence>
<protein>
    <recommendedName>
        <fullName evidence="4">COP9 signalosome complex subunit 4</fullName>
    </recommendedName>
</protein>
<comment type="subcellular location">
    <subcellularLocation>
        <location evidence="2">Cytoplasm</location>
    </subcellularLocation>
    <subcellularLocation>
        <location evidence="1">Nucleus</location>
    </subcellularLocation>
</comment>
<organism evidence="9">
    <name type="scientific">Heliothis virescens</name>
    <name type="common">Tobacco budworm moth</name>
    <dbReference type="NCBI Taxonomy" id="7102"/>
    <lineage>
        <taxon>Eukaryota</taxon>
        <taxon>Metazoa</taxon>
        <taxon>Ecdysozoa</taxon>
        <taxon>Arthropoda</taxon>
        <taxon>Hexapoda</taxon>
        <taxon>Insecta</taxon>
        <taxon>Pterygota</taxon>
        <taxon>Neoptera</taxon>
        <taxon>Endopterygota</taxon>
        <taxon>Lepidoptera</taxon>
        <taxon>Glossata</taxon>
        <taxon>Ditrysia</taxon>
        <taxon>Noctuoidea</taxon>
        <taxon>Noctuidae</taxon>
        <taxon>Heliothinae</taxon>
        <taxon>Heliothis</taxon>
    </lineage>
</organism>
<evidence type="ECO:0000256" key="2">
    <source>
        <dbReference type="ARBA" id="ARBA00004496"/>
    </source>
</evidence>
<dbReference type="STRING" id="7102.A0A2A4IXY3"/>
<name>A0A2A4IXY3_HELVI</name>
<evidence type="ECO:0000256" key="5">
    <source>
        <dbReference type="ARBA" id="ARBA00022490"/>
    </source>
</evidence>
<sequence length="416" mass="47547">MPLNLQGVRQYLSELRNSGGLHKDQAEKYRNVLMEILKSTETELAESLKAFVEAIVNENVSLVISRQLLTDVSTHLALLPDLVSQEVSHFALDVIQPRVISFEEQVASIRQHLADIYERNQNWKEAANVLVGIPLETGQKQYSVDYKLETYLKIARLYLEVDDPVQAEAFVNRASLLQAETTNEQLQIYYKVCYARVLDYRRKFIEAAQRYNELSYRNIIHEDERMTCLRNALICTVLASAGQQRSRMLATLFKDERCQQLPAYSILEKMYLDRIIRRSELHEFEALMQTHQKATCHIYHSATTSDGTTILDRAVFEHNLLSASKLYNNITFEELGALLETPPAKAERIASHMISEGRMNGYIDQISSVVHFERTLREGASLLIYVEQKTAMNCNSCFMVCGSFVERIPAAGNPPV</sequence>
<dbReference type="InterPro" id="IPR054559">
    <property type="entry name" value="PSMD12-CSN4-like_N"/>
</dbReference>
<accession>A0A2A4IXY3</accession>
<evidence type="ECO:0000313" key="9">
    <source>
        <dbReference type="EMBL" id="PCG64268.1"/>
    </source>
</evidence>
<evidence type="ECO:0000259" key="8">
    <source>
        <dbReference type="PROSITE" id="PS50250"/>
    </source>
</evidence>
<dbReference type="GO" id="GO:0005829">
    <property type="term" value="C:cytosol"/>
    <property type="evidence" value="ECO:0007669"/>
    <property type="project" value="TreeGrafter"/>
</dbReference>
<dbReference type="InterPro" id="IPR040134">
    <property type="entry name" value="PSMD12/CSN4"/>
</dbReference>
<proteinExistence type="inferred from homology"/>
<evidence type="ECO:0000256" key="7">
    <source>
        <dbReference type="ARBA" id="ARBA00023242"/>
    </source>
</evidence>
<gene>
    <name evidence="9" type="ORF">B5V51_10940</name>
</gene>
<evidence type="ECO:0000256" key="1">
    <source>
        <dbReference type="ARBA" id="ARBA00004123"/>
    </source>
</evidence>
<evidence type="ECO:0000256" key="4">
    <source>
        <dbReference type="ARBA" id="ARBA00014881"/>
    </source>
</evidence>
<dbReference type="FunFam" id="1.10.10.10:FF:000190">
    <property type="entry name" value="COP9 signalosome complex subunit 4"/>
    <property type="match status" value="1"/>
</dbReference>
<dbReference type="PROSITE" id="PS50250">
    <property type="entry name" value="PCI"/>
    <property type="match status" value="1"/>
</dbReference>
<comment type="similarity">
    <text evidence="3">Belongs to the CSN4 family.</text>
</comment>
<feature type="domain" description="PCI" evidence="8">
    <location>
        <begin position="196"/>
        <end position="377"/>
    </location>
</feature>
<dbReference type="Pfam" id="PF22241">
    <property type="entry name" value="PSMD12-CSN4_N"/>
    <property type="match status" value="1"/>
</dbReference>